<evidence type="ECO:0000256" key="3">
    <source>
        <dbReference type="ARBA" id="ARBA00006958"/>
    </source>
</evidence>
<keyword evidence="6" id="KW-0378">Hydrolase</keyword>
<keyword evidence="10" id="KW-1185">Reference proteome</keyword>
<evidence type="ECO:0000256" key="7">
    <source>
        <dbReference type="ARBA" id="ARBA00023242"/>
    </source>
</evidence>
<dbReference type="AlphaFoldDB" id="A0A8K0NWQ4"/>
<dbReference type="Proteomes" id="UP000792457">
    <property type="component" value="Unassembled WGS sequence"/>
</dbReference>
<organism evidence="9 10">
    <name type="scientific">Ladona fulva</name>
    <name type="common">Scarce chaser dragonfly</name>
    <name type="synonym">Libellula fulva</name>
    <dbReference type="NCBI Taxonomy" id="123851"/>
    <lineage>
        <taxon>Eukaryota</taxon>
        <taxon>Metazoa</taxon>
        <taxon>Ecdysozoa</taxon>
        <taxon>Arthropoda</taxon>
        <taxon>Hexapoda</taxon>
        <taxon>Insecta</taxon>
        <taxon>Pterygota</taxon>
        <taxon>Palaeoptera</taxon>
        <taxon>Odonata</taxon>
        <taxon>Epiprocta</taxon>
        <taxon>Anisoptera</taxon>
        <taxon>Libelluloidea</taxon>
        <taxon>Libellulidae</taxon>
        <taxon>Ladona</taxon>
    </lineage>
</organism>
<dbReference type="GO" id="GO:0005634">
    <property type="term" value="C:nucleus"/>
    <property type="evidence" value="ECO:0007669"/>
    <property type="project" value="UniProtKB-SubCell"/>
</dbReference>
<evidence type="ECO:0000313" key="9">
    <source>
        <dbReference type="EMBL" id="KAG8227315.1"/>
    </source>
</evidence>
<name>A0A8K0NWQ4_LADFU</name>
<dbReference type="InterPro" id="IPR045249">
    <property type="entry name" value="HARBI1-like"/>
</dbReference>
<protein>
    <recommendedName>
        <fullName evidence="8">DDE Tnp4 domain-containing protein</fullName>
    </recommendedName>
</protein>
<proteinExistence type="inferred from homology"/>
<reference evidence="9" key="2">
    <citation type="submission" date="2017-10" db="EMBL/GenBank/DDBJ databases">
        <title>Ladona fulva Genome sequencing and assembly.</title>
        <authorList>
            <person name="Murali S."/>
            <person name="Richards S."/>
            <person name="Bandaranaike D."/>
            <person name="Bellair M."/>
            <person name="Blankenburg K."/>
            <person name="Chao H."/>
            <person name="Dinh H."/>
            <person name="Doddapaneni H."/>
            <person name="Dugan-Rocha S."/>
            <person name="Elkadiri S."/>
            <person name="Gnanaolivu R."/>
            <person name="Hernandez B."/>
            <person name="Skinner E."/>
            <person name="Javaid M."/>
            <person name="Lee S."/>
            <person name="Li M."/>
            <person name="Ming W."/>
            <person name="Munidasa M."/>
            <person name="Muniz J."/>
            <person name="Nguyen L."/>
            <person name="Hughes D."/>
            <person name="Osuji N."/>
            <person name="Pu L.-L."/>
            <person name="Puazo M."/>
            <person name="Qu C."/>
            <person name="Quiroz J."/>
            <person name="Raj R."/>
            <person name="Weissenberger G."/>
            <person name="Xin Y."/>
            <person name="Zou X."/>
            <person name="Han Y."/>
            <person name="Worley K."/>
            <person name="Muzny D."/>
            <person name="Gibbs R."/>
        </authorList>
    </citation>
    <scope>NUCLEOTIDE SEQUENCE</scope>
    <source>
        <strain evidence="9">Sampled in the wild</strain>
    </source>
</reference>
<accession>A0A8K0NWQ4</accession>
<evidence type="ECO:0000256" key="6">
    <source>
        <dbReference type="ARBA" id="ARBA00022801"/>
    </source>
</evidence>
<comment type="caution">
    <text evidence="9">The sequence shown here is derived from an EMBL/GenBank/DDBJ whole genome shotgun (WGS) entry which is preliminary data.</text>
</comment>
<evidence type="ECO:0000313" key="10">
    <source>
        <dbReference type="Proteomes" id="UP000792457"/>
    </source>
</evidence>
<comment type="cofactor">
    <cofactor evidence="1">
        <name>a divalent metal cation</name>
        <dbReference type="ChEBI" id="CHEBI:60240"/>
    </cofactor>
</comment>
<dbReference type="GO" id="GO:0046872">
    <property type="term" value="F:metal ion binding"/>
    <property type="evidence" value="ECO:0007669"/>
    <property type="project" value="UniProtKB-KW"/>
</dbReference>
<comment type="subcellular location">
    <subcellularLocation>
        <location evidence="2">Nucleus</location>
    </subcellularLocation>
</comment>
<gene>
    <name evidence="9" type="ORF">J437_LFUL006756</name>
</gene>
<dbReference type="GO" id="GO:0016787">
    <property type="term" value="F:hydrolase activity"/>
    <property type="evidence" value="ECO:0007669"/>
    <property type="project" value="UniProtKB-KW"/>
</dbReference>
<dbReference type="Pfam" id="PF13359">
    <property type="entry name" value="DDE_Tnp_4"/>
    <property type="match status" value="1"/>
</dbReference>
<dbReference type="EMBL" id="KZ308319">
    <property type="protein sequence ID" value="KAG8227315.1"/>
    <property type="molecule type" value="Genomic_DNA"/>
</dbReference>
<feature type="domain" description="DDE Tnp4" evidence="8">
    <location>
        <begin position="144"/>
        <end position="307"/>
    </location>
</feature>
<reference evidence="9" key="1">
    <citation type="submission" date="2013-04" db="EMBL/GenBank/DDBJ databases">
        <authorList>
            <person name="Qu J."/>
            <person name="Murali S.C."/>
            <person name="Bandaranaike D."/>
            <person name="Bellair M."/>
            <person name="Blankenburg K."/>
            <person name="Chao H."/>
            <person name="Dinh H."/>
            <person name="Doddapaneni H."/>
            <person name="Downs B."/>
            <person name="Dugan-Rocha S."/>
            <person name="Elkadiri S."/>
            <person name="Gnanaolivu R.D."/>
            <person name="Hernandez B."/>
            <person name="Javaid M."/>
            <person name="Jayaseelan J.C."/>
            <person name="Lee S."/>
            <person name="Li M."/>
            <person name="Ming W."/>
            <person name="Munidasa M."/>
            <person name="Muniz J."/>
            <person name="Nguyen L."/>
            <person name="Ongeri F."/>
            <person name="Osuji N."/>
            <person name="Pu L.-L."/>
            <person name="Puazo M."/>
            <person name="Qu C."/>
            <person name="Quiroz J."/>
            <person name="Raj R."/>
            <person name="Weissenberger G."/>
            <person name="Xin Y."/>
            <person name="Zou X."/>
            <person name="Han Y."/>
            <person name="Richards S."/>
            <person name="Worley K."/>
            <person name="Muzny D."/>
            <person name="Gibbs R."/>
        </authorList>
    </citation>
    <scope>NUCLEOTIDE SEQUENCE</scope>
    <source>
        <strain evidence="9">Sampled in the wild</strain>
    </source>
</reference>
<keyword evidence="5" id="KW-0479">Metal-binding</keyword>
<dbReference type="InterPro" id="IPR027806">
    <property type="entry name" value="HARBI1_dom"/>
</dbReference>
<evidence type="ECO:0000256" key="5">
    <source>
        <dbReference type="ARBA" id="ARBA00022723"/>
    </source>
</evidence>
<dbReference type="PANTHER" id="PTHR22930">
    <property type="match status" value="1"/>
</dbReference>
<evidence type="ECO:0000256" key="1">
    <source>
        <dbReference type="ARBA" id="ARBA00001968"/>
    </source>
</evidence>
<dbReference type="GO" id="GO:0004518">
    <property type="term" value="F:nuclease activity"/>
    <property type="evidence" value="ECO:0007669"/>
    <property type="project" value="UniProtKB-KW"/>
</dbReference>
<comment type="similarity">
    <text evidence="3">Belongs to the HARBI1 family.</text>
</comment>
<evidence type="ECO:0000259" key="8">
    <source>
        <dbReference type="Pfam" id="PF13359"/>
    </source>
</evidence>
<evidence type="ECO:0000256" key="2">
    <source>
        <dbReference type="ARBA" id="ARBA00004123"/>
    </source>
</evidence>
<dbReference type="PANTHER" id="PTHR22930:SF269">
    <property type="entry name" value="NUCLEASE HARBI1-LIKE PROTEIN"/>
    <property type="match status" value="1"/>
</dbReference>
<keyword evidence="4" id="KW-0540">Nuclease</keyword>
<evidence type="ECO:0000256" key="4">
    <source>
        <dbReference type="ARBA" id="ARBA00022722"/>
    </source>
</evidence>
<dbReference type="OrthoDB" id="6587828at2759"/>
<keyword evidence="7" id="KW-0539">Nucleus</keyword>
<sequence length="382" mass="43905">MEDTSLFVAYLLLEEEEELLTVLDPLKRMEPNPMYLARDKEGFQNILIPRHLLKDESVFRKFYRLNIDQFNYILFLATGESFASLSYAFRISPNYISRIVKQVLKLCSEKLQPIFMPIPTVQNLLAIAKDFEEKWNFPNCISAVDGKHIRIFCPGKSGSQFFNYKDFFSVVLLAFVDANYRFVMVDIGSYGREGDSGIIDKSNIGKLIKDEEFYPPPKLMDENIVLPHVIVGDDAFKLSKQLMKPYSRNDARLNNKKAVFNYRLSRARRVSENSFALLSQVFRIFYTPISVNPDVTDYIIMTACCLHIMLRSAFLEESNTCFFGVSNSDQLPMQNFIPLVAMGGFGNIEGFAVREGFTDYFNSSTGSVPWQMKQVTRTDTQE</sequence>